<protein>
    <submittedName>
        <fullName evidence="2">Uncharacterized protein</fullName>
    </submittedName>
</protein>
<evidence type="ECO:0000313" key="2">
    <source>
        <dbReference type="EMBL" id="CAH0394788.1"/>
    </source>
</evidence>
<organism evidence="2 3">
    <name type="scientific">Bemisia tabaci</name>
    <name type="common">Sweetpotato whitefly</name>
    <name type="synonym">Aleurodes tabaci</name>
    <dbReference type="NCBI Taxonomy" id="7038"/>
    <lineage>
        <taxon>Eukaryota</taxon>
        <taxon>Metazoa</taxon>
        <taxon>Ecdysozoa</taxon>
        <taxon>Arthropoda</taxon>
        <taxon>Hexapoda</taxon>
        <taxon>Insecta</taxon>
        <taxon>Pterygota</taxon>
        <taxon>Neoptera</taxon>
        <taxon>Paraneoptera</taxon>
        <taxon>Hemiptera</taxon>
        <taxon>Sternorrhyncha</taxon>
        <taxon>Aleyrodoidea</taxon>
        <taxon>Aleyrodidae</taxon>
        <taxon>Aleyrodinae</taxon>
        <taxon>Bemisia</taxon>
    </lineage>
</organism>
<name>A0A9P0AM67_BEMTA</name>
<evidence type="ECO:0000256" key="1">
    <source>
        <dbReference type="SAM" id="MobiDB-lite"/>
    </source>
</evidence>
<dbReference type="AlphaFoldDB" id="A0A9P0AM67"/>
<feature type="region of interest" description="Disordered" evidence="1">
    <location>
        <begin position="47"/>
        <end position="88"/>
    </location>
</feature>
<keyword evidence="3" id="KW-1185">Reference proteome</keyword>
<dbReference type="EMBL" id="OU963869">
    <property type="protein sequence ID" value="CAH0394788.1"/>
    <property type="molecule type" value="Genomic_DNA"/>
</dbReference>
<gene>
    <name evidence="2" type="ORF">BEMITA_LOCUS13047</name>
</gene>
<accession>A0A9P0AM67</accession>
<dbReference type="Proteomes" id="UP001152759">
    <property type="component" value="Chromosome 8"/>
</dbReference>
<sequence length="268" mass="28477">MSKRSMEGKAAGLSHTEIVGYPMYVPTRFSNTKNTYYVNINGVSSGDEDDDGLSAGPDSPGIPFSPTSSLKTGSVGLDPDNDDDDDNASLASDGHISILTSSFPKAYSEVVSFSDFLLGTSLDGAPYPTCVHGQPSVRSTFSKRLVSKERGGFSRQLVHDSTDTGWDARDAVGTGLRDQPTEPKSFSKRESTMCDAPEYSAEEDEAVAVVRDGANDWRGHDGLRGCGITGEEEGASVRSARLISATICDLRRTGSVGFSGASRLRVRG</sequence>
<proteinExistence type="predicted"/>
<evidence type="ECO:0000313" key="3">
    <source>
        <dbReference type="Proteomes" id="UP001152759"/>
    </source>
</evidence>
<reference evidence="2" key="1">
    <citation type="submission" date="2021-12" db="EMBL/GenBank/DDBJ databases">
        <authorList>
            <person name="King R."/>
        </authorList>
    </citation>
    <scope>NUCLEOTIDE SEQUENCE</scope>
</reference>
<feature type="region of interest" description="Disordered" evidence="1">
    <location>
        <begin position="164"/>
        <end position="192"/>
    </location>
</feature>
<feature type="compositionally biased region" description="Basic and acidic residues" evidence="1">
    <location>
        <begin position="179"/>
        <end position="192"/>
    </location>
</feature>